<name>A0A1H6FED8_9GAMM</name>
<keyword evidence="6 7" id="KW-0812">Transmembrane</keyword>
<reference evidence="9 10" key="1">
    <citation type="submission" date="2016-10" db="EMBL/GenBank/DDBJ databases">
        <authorList>
            <person name="de Groot N.N."/>
        </authorList>
    </citation>
    <scope>NUCLEOTIDE SEQUENCE [LARGE SCALE GENOMIC DNA]</scope>
    <source>
        <strain evidence="9">MBHS1</strain>
    </source>
</reference>
<keyword evidence="6" id="KW-0997">Cell inner membrane</keyword>
<comment type="cofactor">
    <cofactor evidence="6">
        <name>FMN</name>
        <dbReference type="ChEBI" id="CHEBI:58210"/>
    </cofactor>
</comment>
<dbReference type="OrthoDB" id="9794010at2"/>
<keyword evidence="3 6" id="KW-0285">Flavoprotein</keyword>
<evidence type="ECO:0000256" key="4">
    <source>
        <dbReference type="ARBA" id="ARBA00022643"/>
    </source>
</evidence>
<dbReference type="GO" id="GO:0009055">
    <property type="term" value="F:electron transfer activity"/>
    <property type="evidence" value="ECO:0007669"/>
    <property type="project" value="InterPro"/>
</dbReference>
<evidence type="ECO:0000256" key="2">
    <source>
        <dbReference type="ARBA" id="ARBA00022553"/>
    </source>
</evidence>
<dbReference type="GO" id="GO:0010181">
    <property type="term" value="F:FMN binding"/>
    <property type="evidence" value="ECO:0007669"/>
    <property type="project" value="InterPro"/>
</dbReference>
<sequence length="232" mass="25088">MSTVTPAQNSNTQNSAKMIKTLTLIAMISGLLVVLTFELTRPLIAENQRIAVEQAIYQVIPEAVDWQEYRLSDGKLLVASETTEGISIYAGFNQAGALAGIASEAVAQGYADSIRLLYGYNPACECITGIKILKSAETPGLGDKIFKDLDFIANFKALEAKLNGEQSALENAIITVKHGEKTQPWQIDAISGATVSSRAVGKALNDSAQYLLPRMVNQLTTIKQMSMEDETK</sequence>
<evidence type="ECO:0000256" key="6">
    <source>
        <dbReference type="HAMAP-Rule" id="MF_00479"/>
    </source>
</evidence>
<accession>A0A1H6FED8</accession>
<keyword evidence="6" id="KW-1003">Cell membrane</keyword>
<organism evidence="9 10">
    <name type="scientific">Candidatus Venteria ishoeyi</name>
    <dbReference type="NCBI Taxonomy" id="1899563"/>
    <lineage>
        <taxon>Bacteria</taxon>
        <taxon>Pseudomonadati</taxon>
        <taxon>Pseudomonadota</taxon>
        <taxon>Gammaproteobacteria</taxon>
        <taxon>Thiotrichales</taxon>
        <taxon>Thiotrichaceae</taxon>
        <taxon>Venteria</taxon>
    </lineage>
</organism>
<evidence type="ECO:0000256" key="7">
    <source>
        <dbReference type="SAM" id="Phobius"/>
    </source>
</evidence>
<evidence type="ECO:0000259" key="8">
    <source>
        <dbReference type="SMART" id="SM00900"/>
    </source>
</evidence>
<dbReference type="InterPro" id="IPR007329">
    <property type="entry name" value="FMN-bd"/>
</dbReference>
<keyword evidence="2 6" id="KW-0597">Phosphoprotein</keyword>
<comment type="subcellular location">
    <subcellularLocation>
        <location evidence="6">Cell inner membrane</location>
        <topology evidence="6">Single-pass membrane protein</topology>
    </subcellularLocation>
</comment>
<keyword evidence="6 7" id="KW-1133">Transmembrane helix</keyword>
<evidence type="ECO:0000256" key="1">
    <source>
        <dbReference type="ARBA" id="ARBA00022448"/>
    </source>
</evidence>
<dbReference type="Proteomes" id="UP000236724">
    <property type="component" value="Unassembled WGS sequence"/>
</dbReference>
<protein>
    <recommendedName>
        <fullName evidence="6">Ion-translocating oxidoreductase complex subunit G</fullName>
        <ecNumber evidence="6">7.-.-.-</ecNumber>
    </recommendedName>
    <alternativeName>
        <fullName evidence="6">Rnf electron transport complex subunit G</fullName>
    </alternativeName>
</protein>
<dbReference type="SMART" id="SM00900">
    <property type="entry name" value="FMN_bind"/>
    <property type="match status" value="1"/>
</dbReference>
<dbReference type="RefSeq" id="WP_103921393.1">
    <property type="nucleotide sequence ID" value="NZ_FMSV02000540.1"/>
</dbReference>
<keyword evidence="6" id="KW-1278">Translocase</keyword>
<keyword evidence="1 6" id="KW-0813">Transport</keyword>
<dbReference type="GO" id="GO:0005886">
    <property type="term" value="C:plasma membrane"/>
    <property type="evidence" value="ECO:0007669"/>
    <property type="project" value="UniProtKB-SubCell"/>
</dbReference>
<dbReference type="HAMAP" id="MF_00479">
    <property type="entry name" value="RsxG_RnfG"/>
    <property type="match status" value="1"/>
</dbReference>
<evidence type="ECO:0000256" key="5">
    <source>
        <dbReference type="ARBA" id="ARBA00022982"/>
    </source>
</evidence>
<feature type="transmembrane region" description="Helical" evidence="7">
    <location>
        <begin position="21"/>
        <end position="39"/>
    </location>
</feature>
<dbReference type="EMBL" id="FMSV02000540">
    <property type="protein sequence ID" value="SEH07771.1"/>
    <property type="molecule type" value="Genomic_DNA"/>
</dbReference>
<proteinExistence type="inferred from homology"/>
<dbReference type="InterPro" id="IPR010209">
    <property type="entry name" value="Ion_transpt_RnfG/RsxG"/>
</dbReference>
<dbReference type="NCBIfam" id="TIGR01947">
    <property type="entry name" value="rnfG"/>
    <property type="match status" value="1"/>
</dbReference>
<dbReference type="PANTHER" id="PTHR36118">
    <property type="entry name" value="ION-TRANSLOCATING OXIDOREDUCTASE COMPLEX SUBUNIT G"/>
    <property type="match status" value="1"/>
</dbReference>
<feature type="modified residue" description="FMN phosphoryl threonine" evidence="6">
    <location>
        <position position="194"/>
    </location>
</feature>
<keyword evidence="5 6" id="KW-0249">Electron transport</keyword>
<dbReference type="GO" id="GO:0022900">
    <property type="term" value="P:electron transport chain"/>
    <property type="evidence" value="ECO:0007669"/>
    <property type="project" value="UniProtKB-UniRule"/>
</dbReference>
<comment type="function">
    <text evidence="6">Part of a membrane-bound complex that couples electron transfer with translocation of ions across the membrane.</text>
</comment>
<keyword evidence="4 6" id="KW-0288">FMN</keyword>
<comment type="subunit">
    <text evidence="6">The complex is composed of six subunits: RnfA, RnfB, RnfC, RnfD, RnfE and RnfG.</text>
</comment>
<evidence type="ECO:0000256" key="3">
    <source>
        <dbReference type="ARBA" id="ARBA00022630"/>
    </source>
</evidence>
<dbReference type="Pfam" id="PF04205">
    <property type="entry name" value="FMN_bind"/>
    <property type="match status" value="1"/>
</dbReference>
<dbReference type="PANTHER" id="PTHR36118:SF1">
    <property type="entry name" value="ION-TRANSLOCATING OXIDOREDUCTASE COMPLEX SUBUNIT G"/>
    <property type="match status" value="1"/>
</dbReference>
<keyword evidence="6 7" id="KW-0472">Membrane</keyword>
<dbReference type="AlphaFoldDB" id="A0A1H6FED8"/>
<evidence type="ECO:0000313" key="10">
    <source>
        <dbReference type="Proteomes" id="UP000236724"/>
    </source>
</evidence>
<dbReference type="EC" id="7.-.-.-" evidence="6"/>
<keyword evidence="10" id="KW-1185">Reference proteome</keyword>
<dbReference type="PIRSF" id="PIRSF006091">
    <property type="entry name" value="E_trnsport_RnfG"/>
    <property type="match status" value="1"/>
</dbReference>
<comment type="similarity">
    <text evidence="6">Belongs to the RnfG family.</text>
</comment>
<gene>
    <name evidence="9" type="primary">rnfG_3</name>
    <name evidence="6" type="synonym">rnfG</name>
    <name evidence="9" type="ORF">MBHS_03656</name>
</gene>
<evidence type="ECO:0000313" key="9">
    <source>
        <dbReference type="EMBL" id="SEH07771.1"/>
    </source>
</evidence>
<feature type="domain" description="FMN-binding" evidence="8">
    <location>
        <begin position="109"/>
        <end position="211"/>
    </location>
</feature>